<organism evidence="4 5">
    <name type="scientific">Oceanospirillum sediminis</name>
    <dbReference type="NCBI Taxonomy" id="2760088"/>
    <lineage>
        <taxon>Bacteria</taxon>
        <taxon>Pseudomonadati</taxon>
        <taxon>Pseudomonadota</taxon>
        <taxon>Gammaproteobacteria</taxon>
        <taxon>Oceanospirillales</taxon>
        <taxon>Oceanospirillaceae</taxon>
        <taxon>Oceanospirillum</taxon>
    </lineage>
</organism>
<dbReference type="EMBL" id="JACJFM010000042">
    <property type="protein sequence ID" value="MBB1489060.1"/>
    <property type="molecule type" value="Genomic_DNA"/>
</dbReference>
<dbReference type="Gene3D" id="3.30.160.60">
    <property type="entry name" value="Classic Zinc Finger"/>
    <property type="match status" value="1"/>
</dbReference>
<proteinExistence type="predicted"/>
<evidence type="ECO:0000256" key="2">
    <source>
        <dbReference type="ARBA" id="ARBA00023172"/>
    </source>
</evidence>
<sequence>MAAPRKRKITSVPNLYAEIDKVDGKYRFRYRNIMTRKLSRLKTRSLEEAERKAQQLNAIIAQRIIDDEARQILAGDNSNSITIGRMLKIYLEALNKRVQAGEIKPSTVKDREWKTAYLRDHYSKHRLSALTTLEINKILKHYTDRGKSRMAQSVRSILIDFFNEAISAGHFPADKPNPAQVIRTPRVKVKRARLTLEVFMQVLDWAKQHQPARAHRAMLLALISGQRREDVANIRLYRINSPDALNDKRPSGIVTIDDQDYLALIQKKTGNKLLLPLALRLNSIDMSLKEILEQCRDGISSEYAIHHNRIAGQASPGAKVRLTTISQEFAKAVRGTGINWGKSDPPTFHEIRSLAEREYSKQGVNTQYLLGHKHKRMTEVYHDARGHDWVKLPLSDTTI</sequence>
<gene>
    <name evidence="4" type="ORF">H4O21_20845</name>
</gene>
<keyword evidence="5" id="KW-1185">Reference proteome</keyword>
<keyword evidence="2" id="KW-0233">DNA recombination</keyword>
<dbReference type="GO" id="GO:0003677">
    <property type="term" value="F:DNA binding"/>
    <property type="evidence" value="ECO:0007669"/>
    <property type="project" value="UniProtKB-KW"/>
</dbReference>
<protein>
    <submittedName>
        <fullName evidence="4">Tyrosine-type recombinase/integrase</fullName>
    </submittedName>
</protein>
<dbReference type="InterPro" id="IPR013762">
    <property type="entry name" value="Integrase-like_cat_sf"/>
</dbReference>
<dbReference type="InterPro" id="IPR010998">
    <property type="entry name" value="Integrase_recombinase_N"/>
</dbReference>
<dbReference type="InterPro" id="IPR002104">
    <property type="entry name" value="Integrase_catalytic"/>
</dbReference>
<dbReference type="SUPFAM" id="SSF56349">
    <property type="entry name" value="DNA breaking-rejoining enzymes"/>
    <property type="match status" value="1"/>
</dbReference>
<dbReference type="Gene3D" id="1.10.150.130">
    <property type="match status" value="1"/>
</dbReference>
<evidence type="ECO:0000259" key="3">
    <source>
        <dbReference type="Pfam" id="PF00589"/>
    </source>
</evidence>
<name>A0A839IWJ0_9GAMM</name>
<dbReference type="GO" id="GO:0006310">
    <property type="term" value="P:DNA recombination"/>
    <property type="evidence" value="ECO:0007669"/>
    <property type="project" value="UniProtKB-KW"/>
</dbReference>
<evidence type="ECO:0000313" key="5">
    <source>
        <dbReference type="Proteomes" id="UP000565262"/>
    </source>
</evidence>
<keyword evidence="1" id="KW-0238">DNA-binding</keyword>
<comment type="caution">
    <text evidence="4">The sequence shown here is derived from an EMBL/GenBank/DDBJ whole genome shotgun (WGS) entry which is preliminary data.</text>
</comment>
<dbReference type="Pfam" id="PF00589">
    <property type="entry name" value="Phage_integrase"/>
    <property type="match status" value="1"/>
</dbReference>
<dbReference type="Gene3D" id="1.10.443.10">
    <property type="entry name" value="Intergrase catalytic core"/>
    <property type="match status" value="1"/>
</dbReference>
<dbReference type="AlphaFoldDB" id="A0A839IWJ0"/>
<evidence type="ECO:0000256" key="1">
    <source>
        <dbReference type="ARBA" id="ARBA00023125"/>
    </source>
</evidence>
<feature type="domain" description="Tyr recombinase" evidence="3">
    <location>
        <begin position="194"/>
        <end position="384"/>
    </location>
</feature>
<dbReference type="GO" id="GO:0015074">
    <property type="term" value="P:DNA integration"/>
    <property type="evidence" value="ECO:0007669"/>
    <property type="project" value="InterPro"/>
</dbReference>
<dbReference type="Proteomes" id="UP000565262">
    <property type="component" value="Unassembled WGS sequence"/>
</dbReference>
<accession>A0A839IWJ0</accession>
<evidence type="ECO:0000313" key="4">
    <source>
        <dbReference type="EMBL" id="MBB1489060.1"/>
    </source>
</evidence>
<dbReference type="InterPro" id="IPR011010">
    <property type="entry name" value="DNA_brk_join_enz"/>
</dbReference>
<reference evidence="4 5" key="1">
    <citation type="submission" date="2020-08" db="EMBL/GenBank/DDBJ databases">
        <title>Oceanospirillum sp. nov. isolated from marine sediment.</title>
        <authorList>
            <person name="Ji X."/>
        </authorList>
    </citation>
    <scope>NUCLEOTIDE SEQUENCE [LARGE SCALE GENOMIC DNA]</scope>
    <source>
        <strain evidence="4 5">D5</strain>
    </source>
</reference>
<dbReference type="RefSeq" id="WP_182810830.1">
    <property type="nucleotide sequence ID" value="NZ_JACJFM010000042.1"/>
</dbReference>